<comment type="caution">
    <text evidence="4">The sequence shown here is derived from an EMBL/GenBank/DDBJ whole genome shotgun (WGS) entry which is preliminary data.</text>
</comment>
<dbReference type="InterPro" id="IPR051965">
    <property type="entry name" value="ChromReg_NeuronalGeneExpr"/>
</dbReference>
<feature type="compositionally biased region" description="Basic and acidic residues" evidence="3">
    <location>
        <begin position="30"/>
        <end position="48"/>
    </location>
</feature>
<reference evidence="4" key="1">
    <citation type="submission" date="2013-04" db="EMBL/GenBank/DDBJ databases">
        <authorList>
            <person name="Qu J."/>
            <person name="Murali S.C."/>
            <person name="Bandaranaike D."/>
            <person name="Bellair M."/>
            <person name="Blankenburg K."/>
            <person name="Chao H."/>
            <person name="Dinh H."/>
            <person name="Doddapaneni H."/>
            <person name="Downs B."/>
            <person name="Dugan-Rocha S."/>
            <person name="Elkadiri S."/>
            <person name="Gnanaolivu R.D."/>
            <person name="Hernandez B."/>
            <person name="Javaid M."/>
            <person name="Jayaseelan J.C."/>
            <person name="Lee S."/>
            <person name="Li M."/>
            <person name="Ming W."/>
            <person name="Munidasa M."/>
            <person name="Muniz J."/>
            <person name="Nguyen L."/>
            <person name="Ongeri F."/>
            <person name="Osuji N."/>
            <person name="Pu L.-L."/>
            <person name="Puazo M."/>
            <person name="Qu C."/>
            <person name="Quiroz J."/>
            <person name="Raj R."/>
            <person name="Weissenberger G."/>
            <person name="Xin Y."/>
            <person name="Zou X."/>
            <person name="Han Y."/>
            <person name="Richards S."/>
            <person name="Worley K."/>
            <person name="Muzny D."/>
            <person name="Gibbs R."/>
        </authorList>
    </citation>
    <scope>NUCLEOTIDE SEQUENCE</scope>
    <source>
        <strain evidence="4">Sampled in the wild</strain>
    </source>
</reference>
<evidence type="ECO:0000256" key="3">
    <source>
        <dbReference type="SAM" id="MobiDB-lite"/>
    </source>
</evidence>
<feature type="region of interest" description="Disordered" evidence="3">
    <location>
        <begin position="85"/>
        <end position="114"/>
    </location>
</feature>
<evidence type="ECO:0000256" key="2">
    <source>
        <dbReference type="ARBA" id="ARBA00023242"/>
    </source>
</evidence>
<dbReference type="EMBL" id="KZ309003">
    <property type="protein sequence ID" value="KAG8236261.1"/>
    <property type="molecule type" value="Genomic_DNA"/>
</dbReference>
<evidence type="ECO:0000313" key="4">
    <source>
        <dbReference type="EMBL" id="KAG8236261.1"/>
    </source>
</evidence>
<feature type="compositionally biased region" description="Basic residues" evidence="3">
    <location>
        <begin position="86"/>
        <end position="100"/>
    </location>
</feature>
<evidence type="ECO:0000256" key="1">
    <source>
        <dbReference type="ARBA" id="ARBA00023125"/>
    </source>
</evidence>
<proteinExistence type="predicted"/>
<protein>
    <submittedName>
        <fullName evidence="4">Uncharacterized protein</fullName>
    </submittedName>
</protein>
<gene>
    <name evidence="4" type="ORF">J437_LFUL011015</name>
</gene>
<dbReference type="OrthoDB" id="3213154at2759"/>
<accession>A0A8K0KLZ8</accession>
<dbReference type="PANTHER" id="PTHR46040:SF3">
    <property type="entry name" value="HIGH MOBILITY GROUP PROTEIN 2"/>
    <property type="match status" value="1"/>
</dbReference>
<evidence type="ECO:0000313" key="5">
    <source>
        <dbReference type="Proteomes" id="UP000792457"/>
    </source>
</evidence>
<feature type="compositionally biased region" description="Polar residues" evidence="3">
    <location>
        <begin position="49"/>
        <end position="60"/>
    </location>
</feature>
<keyword evidence="2" id="KW-0539">Nucleus</keyword>
<dbReference type="GO" id="GO:0003677">
    <property type="term" value="F:DNA binding"/>
    <property type="evidence" value="ECO:0007669"/>
    <property type="project" value="UniProtKB-KW"/>
</dbReference>
<keyword evidence="5" id="KW-1185">Reference proteome</keyword>
<organism evidence="4 5">
    <name type="scientific">Ladona fulva</name>
    <name type="common">Scarce chaser dragonfly</name>
    <name type="synonym">Libellula fulva</name>
    <dbReference type="NCBI Taxonomy" id="123851"/>
    <lineage>
        <taxon>Eukaryota</taxon>
        <taxon>Metazoa</taxon>
        <taxon>Ecdysozoa</taxon>
        <taxon>Arthropoda</taxon>
        <taxon>Hexapoda</taxon>
        <taxon>Insecta</taxon>
        <taxon>Pterygota</taxon>
        <taxon>Palaeoptera</taxon>
        <taxon>Odonata</taxon>
        <taxon>Epiprocta</taxon>
        <taxon>Anisoptera</taxon>
        <taxon>Libelluloidea</taxon>
        <taxon>Libellulidae</taxon>
        <taxon>Ladona</taxon>
    </lineage>
</organism>
<dbReference type="PANTHER" id="PTHR46040">
    <property type="entry name" value="HIGH MOBILITY GROUP PROTEIN 2"/>
    <property type="match status" value="1"/>
</dbReference>
<dbReference type="Proteomes" id="UP000792457">
    <property type="component" value="Unassembled WGS sequence"/>
</dbReference>
<reference evidence="4" key="2">
    <citation type="submission" date="2017-10" db="EMBL/GenBank/DDBJ databases">
        <title>Ladona fulva Genome sequencing and assembly.</title>
        <authorList>
            <person name="Murali S."/>
            <person name="Richards S."/>
            <person name="Bandaranaike D."/>
            <person name="Bellair M."/>
            <person name="Blankenburg K."/>
            <person name="Chao H."/>
            <person name="Dinh H."/>
            <person name="Doddapaneni H."/>
            <person name="Dugan-Rocha S."/>
            <person name="Elkadiri S."/>
            <person name="Gnanaolivu R."/>
            <person name="Hernandez B."/>
            <person name="Skinner E."/>
            <person name="Javaid M."/>
            <person name="Lee S."/>
            <person name="Li M."/>
            <person name="Ming W."/>
            <person name="Munidasa M."/>
            <person name="Muniz J."/>
            <person name="Nguyen L."/>
            <person name="Hughes D."/>
            <person name="Osuji N."/>
            <person name="Pu L.-L."/>
            <person name="Puazo M."/>
            <person name="Qu C."/>
            <person name="Quiroz J."/>
            <person name="Raj R."/>
            <person name="Weissenberger G."/>
            <person name="Xin Y."/>
            <person name="Zou X."/>
            <person name="Han Y."/>
            <person name="Worley K."/>
            <person name="Muzny D."/>
            <person name="Gibbs R."/>
        </authorList>
    </citation>
    <scope>NUCLEOTIDE SEQUENCE</scope>
    <source>
        <strain evidence="4">Sampled in the wild</strain>
    </source>
</reference>
<dbReference type="GO" id="GO:0005634">
    <property type="term" value="C:nucleus"/>
    <property type="evidence" value="ECO:0007669"/>
    <property type="project" value="TreeGrafter"/>
</dbReference>
<sequence length="418" mass="47144">MTDESKDKNSSFPIANARPLHYTPPSPPAKEPKTKEKLNLKGESRGQRNETSQEGSNASANLVTLKKQLEFSKWYEHLGHLNYKDKRGKKSVGTRRGRGRPRLDRTGKPGRPRKIYSSAKIRDCEEQRITSEALDEEGDNSNFIGNQEFAAREVELRTLRKSNTEYEEQNATIQMHIESMRSTVERLEVETLQQRSNNAALQTHLDHLRATLTASFATVPLPDYGSQAVRMPCAFHHGLVCRCNCYGYTGNSYKGKRTCPRCAGDLHDGEPCSSPVKCVNCKGSHPVYAREFPRLQEEKKITELKIIEKMSYADARKTYWELVSPTFSCSYAAVATIKSVGCQTDPCIEKPKDNQIWLEIEGEIPSGSFASVSEPELTISVEVKQKFANALHFCAELLQSNNYIAESVTFPLLDKVKW</sequence>
<name>A0A8K0KLZ8_LADFU</name>
<dbReference type="GO" id="GO:0010468">
    <property type="term" value="P:regulation of gene expression"/>
    <property type="evidence" value="ECO:0007669"/>
    <property type="project" value="TreeGrafter"/>
</dbReference>
<feature type="region of interest" description="Disordered" evidence="3">
    <location>
        <begin position="1"/>
        <end position="60"/>
    </location>
</feature>
<dbReference type="AlphaFoldDB" id="A0A8K0KLZ8"/>
<keyword evidence="1" id="KW-0238">DNA-binding</keyword>